<comment type="similarity">
    <text evidence="1">Belongs to the RdRP family.</text>
</comment>
<dbReference type="GO" id="GO:0003968">
    <property type="term" value="F:RNA-directed RNA polymerase activity"/>
    <property type="evidence" value="ECO:0007669"/>
    <property type="project" value="UniProtKB-KW"/>
</dbReference>
<keyword evidence="1" id="KW-0696">RNA-directed RNA polymerase</keyword>
<reference evidence="4" key="1">
    <citation type="submission" date="2022-03" db="EMBL/GenBank/DDBJ databases">
        <title>A functionally conserved STORR gene fusion in Papaver species that diverged 16.8 million years ago.</title>
        <authorList>
            <person name="Catania T."/>
        </authorList>
    </citation>
    <scope>NUCLEOTIDE SEQUENCE</scope>
    <source>
        <strain evidence="4">S-191538</strain>
    </source>
</reference>
<keyword evidence="1" id="KW-0808">Transferase</keyword>
<dbReference type="Pfam" id="PF26252">
    <property type="entry name" value="RdRP_helical"/>
    <property type="match status" value="1"/>
</dbReference>
<dbReference type="PANTHER" id="PTHR23079">
    <property type="entry name" value="RNA-DEPENDENT RNA POLYMERASE"/>
    <property type="match status" value="1"/>
</dbReference>
<feature type="domain" description="RDRP core" evidence="2">
    <location>
        <begin position="123"/>
        <end position="234"/>
    </location>
</feature>
<keyword evidence="5" id="KW-1185">Reference proteome</keyword>
<dbReference type="GO" id="GO:0030422">
    <property type="term" value="P:siRNA processing"/>
    <property type="evidence" value="ECO:0007669"/>
    <property type="project" value="TreeGrafter"/>
</dbReference>
<keyword evidence="1" id="KW-0694">RNA-binding</keyword>
<dbReference type="Pfam" id="PF05183">
    <property type="entry name" value="RdRP"/>
    <property type="match status" value="1"/>
</dbReference>
<dbReference type="PANTHER" id="PTHR23079:SF55">
    <property type="entry name" value="RNA-DIRECTED RNA POLYMERASE"/>
    <property type="match status" value="1"/>
</dbReference>
<protein>
    <recommendedName>
        <fullName evidence="1">RNA-dependent RNA polymerase</fullName>
        <ecNumber evidence="1">2.7.7.48</ecNumber>
    </recommendedName>
</protein>
<feature type="domain" description="RDRP helical" evidence="3">
    <location>
        <begin position="38"/>
        <end position="103"/>
    </location>
</feature>
<dbReference type="GO" id="GO:0003723">
    <property type="term" value="F:RNA binding"/>
    <property type="evidence" value="ECO:0007669"/>
    <property type="project" value="UniProtKB-KW"/>
</dbReference>
<evidence type="ECO:0000256" key="1">
    <source>
        <dbReference type="RuleBase" id="RU363098"/>
    </source>
</evidence>
<proteinExistence type="inferred from homology"/>
<evidence type="ECO:0000259" key="3">
    <source>
        <dbReference type="Pfam" id="PF26252"/>
    </source>
</evidence>
<keyword evidence="1" id="KW-0943">RNA-mediated gene silencing</keyword>
<gene>
    <name evidence="4" type="ORF">MKW94_016822</name>
</gene>
<keyword evidence="1" id="KW-0548">Nucleotidyltransferase</keyword>
<evidence type="ECO:0000259" key="2">
    <source>
        <dbReference type="Pfam" id="PF05183"/>
    </source>
</evidence>
<dbReference type="AlphaFoldDB" id="A0AA41S221"/>
<evidence type="ECO:0000313" key="5">
    <source>
        <dbReference type="Proteomes" id="UP001177140"/>
    </source>
</evidence>
<dbReference type="GO" id="GO:0031380">
    <property type="term" value="C:nuclear RNA-directed RNA polymerase complex"/>
    <property type="evidence" value="ECO:0007669"/>
    <property type="project" value="TreeGrafter"/>
</dbReference>
<comment type="function">
    <text evidence="1">Probably involved in the RNA silencing pathway and required for the generation of small interfering RNAs (siRNAs).</text>
</comment>
<dbReference type="Proteomes" id="UP001177140">
    <property type="component" value="Unassembled WGS sequence"/>
</dbReference>
<sequence length="262" mass="29930">MQNLAERSSSTMNRKDGDYCLQSLSLDERRKLSAHQVALSSLEFKKQFLILSYCGKMKLEDVITVDAIKSLENLPMVLFETEHWRLLGCKCIQDADRAKNLDWNSDSTFIYHREVYPDGYYQFKGPYLQPGKTHLQRVLGNENVLVVKFAKSSGVDGNETIVKCNSSTSVFSRISKESLRGSGLNSTYHRIRREGIFVGLRRYKFFVFKDSSKNEKKKGNTDLTFSSVECYFACMKSGVSPLVELPSRLLNKSISEGMLVFY</sequence>
<dbReference type="InterPro" id="IPR007855">
    <property type="entry name" value="RDRP"/>
</dbReference>
<evidence type="ECO:0000313" key="4">
    <source>
        <dbReference type="EMBL" id="MCL7027446.1"/>
    </source>
</evidence>
<dbReference type="EMBL" id="JAJJMA010068405">
    <property type="protein sequence ID" value="MCL7027446.1"/>
    <property type="molecule type" value="Genomic_DNA"/>
</dbReference>
<organism evidence="4 5">
    <name type="scientific">Papaver nudicaule</name>
    <name type="common">Iceland poppy</name>
    <dbReference type="NCBI Taxonomy" id="74823"/>
    <lineage>
        <taxon>Eukaryota</taxon>
        <taxon>Viridiplantae</taxon>
        <taxon>Streptophyta</taxon>
        <taxon>Embryophyta</taxon>
        <taxon>Tracheophyta</taxon>
        <taxon>Spermatophyta</taxon>
        <taxon>Magnoliopsida</taxon>
        <taxon>Ranunculales</taxon>
        <taxon>Papaveraceae</taxon>
        <taxon>Papaveroideae</taxon>
        <taxon>Papaver</taxon>
    </lineage>
</organism>
<comment type="caution">
    <text evidence="4">The sequence shown here is derived from an EMBL/GenBank/DDBJ whole genome shotgun (WGS) entry which is preliminary data.</text>
</comment>
<dbReference type="InterPro" id="IPR057596">
    <property type="entry name" value="RDRP_core"/>
</dbReference>
<accession>A0AA41S221</accession>
<comment type="catalytic activity">
    <reaction evidence="1">
        <text>RNA(n) + a ribonucleoside 5'-triphosphate = RNA(n+1) + diphosphate</text>
        <dbReference type="Rhea" id="RHEA:21248"/>
        <dbReference type="Rhea" id="RHEA-COMP:14527"/>
        <dbReference type="Rhea" id="RHEA-COMP:17342"/>
        <dbReference type="ChEBI" id="CHEBI:33019"/>
        <dbReference type="ChEBI" id="CHEBI:61557"/>
        <dbReference type="ChEBI" id="CHEBI:140395"/>
        <dbReference type="EC" id="2.7.7.48"/>
    </reaction>
</comment>
<name>A0AA41S221_PAPNU</name>
<dbReference type="EC" id="2.7.7.48" evidence="1"/>
<dbReference type="InterPro" id="IPR058751">
    <property type="entry name" value="RDRP_helical"/>
</dbReference>